<evidence type="ECO:0000259" key="10">
    <source>
        <dbReference type="PROSITE" id="PS50240"/>
    </source>
</evidence>
<dbReference type="InterPro" id="IPR018114">
    <property type="entry name" value="TRYPSIN_HIS"/>
</dbReference>
<dbReference type="InterPro" id="IPR001254">
    <property type="entry name" value="Trypsin_dom"/>
</dbReference>
<keyword evidence="3 9" id="KW-0645">Protease</keyword>
<keyword evidence="8" id="KW-0325">Glycoprotein</keyword>
<reference evidence="11 12" key="1">
    <citation type="submission" date="2014-04" db="EMBL/GenBank/DDBJ databases">
        <title>Genome evolution of avian class.</title>
        <authorList>
            <person name="Zhang G."/>
            <person name="Li C."/>
        </authorList>
    </citation>
    <scope>NUCLEOTIDE SEQUENCE [LARGE SCALE GENOMIC DNA]</scope>
    <source>
        <strain evidence="11">BGI_AS27</strain>
    </source>
</reference>
<dbReference type="InterPro" id="IPR050442">
    <property type="entry name" value="Peptidase_S1_coag_factors"/>
</dbReference>
<gene>
    <name evidence="11" type="ORF">AS27_07715</name>
</gene>
<dbReference type="PANTHER" id="PTHR24278">
    <property type="entry name" value="COAGULATION FACTOR"/>
    <property type="match status" value="1"/>
</dbReference>
<dbReference type="PROSITE" id="PS00135">
    <property type="entry name" value="TRYPSIN_SER"/>
    <property type="match status" value="1"/>
</dbReference>
<evidence type="ECO:0000256" key="3">
    <source>
        <dbReference type="ARBA" id="ARBA00022670"/>
    </source>
</evidence>
<keyword evidence="6 9" id="KW-0720">Serine protease</keyword>
<dbReference type="PROSITE" id="PS50240">
    <property type="entry name" value="TRYPSIN_DOM"/>
    <property type="match status" value="1"/>
</dbReference>
<dbReference type="InterPro" id="IPR001314">
    <property type="entry name" value="Peptidase_S1A"/>
</dbReference>
<evidence type="ECO:0000256" key="8">
    <source>
        <dbReference type="ARBA" id="ARBA00023180"/>
    </source>
</evidence>
<sequence>QVLIWNSKDIGFCGGSLISSRWVVTAAHCLDLVRPHHVTVGDFDKYQREFKEQKIDVERSWTHPHYDSNDYNSDIALLYLSSDVIFNEYAIPICLPSPNLATLLSEEGRIGLVSGWGATHDRGSTLRFLMKVRLPIVNMETCQQSTDRLITDNMFCAGYDTEVADACKGDSGGPFTVSYRNTWFLLGIVSWGEGCAEKGKYGLYTRVSNYIPWI</sequence>
<keyword evidence="7" id="KW-1015">Disulfide bond</keyword>
<evidence type="ECO:0000256" key="7">
    <source>
        <dbReference type="ARBA" id="ARBA00023157"/>
    </source>
</evidence>
<evidence type="ECO:0000256" key="1">
    <source>
        <dbReference type="ARBA" id="ARBA00004613"/>
    </source>
</evidence>
<dbReference type="SUPFAM" id="SSF50494">
    <property type="entry name" value="Trypsin-like serine proteases"/>
    <property type="match status" value="1"/>
</dbReference>
<protein>
    <submittedName>
        <fullName evidence="11">Coagulation factor X</fullName>
    </submittedName>
</protein>
<keyword evidence="12" id="KW-1185">Reference proteome</keyword>
<evidence type="ECO:0000256" key="5">
    <source>
        <dbReference type="ARBA" id="ARBA00022801"/>
    </source>
</evidence>
<dbReference type="PANTHER" id="PTHR24278:SF25">
    <property type="entry name" value="COAGULATION FACTOR IX"/>
    <property type="match status" value="1"/>
</dbReference>
<dbReference type="InterPro" id="IPR033116">
    <property type="entry name" value="TRYPSIN_SER"/>
</dbReference>
<dbReference type="PRINTS" id="PR00722">
    <property type="entry name" value="CHYMOTRYPSIN"/>
</dbReference>
<dbReference type="Gene3D" id="2.40.10.10">
    <property type="entry name" value="Trypsin-like serine proteases"/>
    <property type="match status" value="2"/>
</dbReference>
<evidence type="ECO:0000256" key="6">
    <source>
        <dbReference type="ARBA" id="ARBA00022825"/>
    </source>
</evidence>
<evidence type="ECO:0000313" key="12">
    <source>
        <dbReference type="Proteomes" id="UP000053286"/>
    </source>
</evidence>
<dbReference type="InterPro" id="IPR043504">
    <property type="entry name" value="Peptidase_S1_PA_chymotrypsin"/>
</dbReference>
<comment type="subcellular location">
    <subcellularLocation>
        <location evidence="1">Secreted</location>
    </subcellularLocation>
</comment>
<dbReference type="EMBL" id="KL226286">
    <property type="protein sequence ID" value="KFM10952.1"/>
    <property type="molecule type" value="Genomic_DNA"/>
</dbReference>
<feature type="non-terminal residue" evidence="11">
    <location>
        <position position="1"/>
    </location>
</feature>
<evidence type="ECO:0000313" key="11">
    <source>
        <dbReference type="EMBL" id="KFM10952.1"/>
    </source>
</evidence>
<dbReference type="GO" id="GO:0005615">
    <property type="term" value="C:extracellular space"/>
    <property type="evidence" value="ECO:0007669"/>
    <property type="project" value="TreeGrafter"/>
</dbReference>
<dbReference type="PROSITE" id="PS00134">
    <property type="entry name" value="TRYPSIN_HIS"/>
    <property type="match status" value="1"/>
</dbReference>
<dbReference type="Proteomes" id="UP000053286">
    <property type="component" value="Unassembled WGS sequence"/>
</dbReference>
<dbReference type="AlphaFoldDB" id="A0A087RBU8"/>
<dbReference type="GO" id="GO:0004252">
    <property type="term" value="F:serine-type endopeptidase activity"/>
    <property type="evidence" value="ECO:0007669"/>
    <property type="project" value="InterPro"/>
</dbReference>
<dbReference type="STRING" id="9233.A0A087RBU8"/>
<dbReference type="InterPro" id="IPR009003">
    <property type="entry name" value="Peptidase_S1_PA"/>
</dbReference>
<evidence type="ECO:0000256" key="9">
    <source>
        <dbReference type="RuleBase" id="RU363034"/>
    </source>
</evidence>
<evidence type="ECO:0000256" key="4">
    <source>
        <dbReference type="ARBA" id="ARBA00022729"/>
    </source>
</evidence>
<feature type="domain" description="Peptidase S1" evidence="10">
    <location>
        <begin position="1"/>
        <end position="214"/>
    </location>
</feature>
<feature type="non-terminal residue" evidence="11">
    <location>
        <position position="214"/>
    </location>
</feature>
<keyword evidence="4" id="KW-0732">Signal</keyword>
<keyword evidence="5 9" id="KW-0378">Hydrolase</keyword>
<organism evidence="11 12">
    <name type="scientific">Aptenodytes forsteri</name>
    <name type="common">Emperor penguin</name>
    <dbReference type="NCBI Taxonomy" id="9233"/>
    <lineage>
        <taxon>Eukaryota</taxon>
        <taxon>Metazoa</taxon>
        <taxon>Chordata</taxon>
        <taxon>Craniata</taxon>
        <taxon>Vertebrata</taxon>
        <taxon>Euteleostomi</taxon>
        <taxon>Archelosauria</taxon>
        <taxon>Archosauria</taxon>
        <taxon>Dinosauria</taxon>
        <taxon>Saurischia</taxon>
        <taxon>Theropoda</taxon>
        <taxon>Coelurosauria</taxon>
        <taxon>Aves</taxon>
        <taxon>Neognathae</taxon>
        <taxon>Neoaves</taxon>
        <taxon>Aequornithes</taxon>
        <taxon>Sphenisciformes</taxon>
        <taxon>Spheniscidae</taxon>
        <taxon>Aptenodytes</taxon>
    </lineage>
</organism>
<accession>A0A087RBU8</accession>
<dbReference type="Pfam" id="PF00089">
    <property type="entry name" value="Trypsin"/>
    <property type="match status" value="1"/>
</dbReference>
<name>A0A087RBU8_APTFO</name>
<proteinExistence type="predicted"/>
<dbReference type="GO" id="GO:0006508">
    <property type="term" value="P:proteolysis"/>
    <property type="evidence" value="ECO:0007669"/>
    <property type="project" value="UniProtKB-KW"/>
</dbReference>
<evidence type="ECO:0000256" key="2">
    <source>
        <dbReference type="ARBA" id="ARBA00022525"/>
    </source>
</evidence>
<keyword evidence="2" id="KW-0964">Secreted</keyword>
<dbReference type="FunFam" id="2.40.10.10:FF:000120">
    <property type="entry name" value="Putative serine protease"/>
    <property type="match status" value="1"/>
</dbReference>
<dbReference type="SMART" id="SM00020">
    <property type="entry name" value="Tryp_SPc"/>
    <property type="match status" value="1"/>
</dbReference>
<dbReference type="CDD" id="cd00190">
    <property type="entry name" value="Tryp_SPc"/>
    <property type="match status" value="1"/>
</dbReference>